<feature type="domain" description="HD/PDEase" evidence="15">
    <location>
        <begin position="189"/>
        <end position="313"/>
    </location>
</feature>
<evidence type="ECO:0000313" key="17">
    <source>
        <dbReference type="EMBL" id="RHM14947.1"/>
    </source>
</evidence>
<dbReference type="CDD" id="cd02165">
    <property type="entry name" value="NMNAT"/>
    <property type="match status" value="1"/>
</dbReference>
<keyword evidence="8" id="KW-0378">Hydrolase</keyword>
<accession>A0A415PQC9</accession>
<dbReference type="InterPro" id="IPR014729">
    <property type="entry name" value="Rossmann-like_a/b/a_fold"/>
</dbReference>
<dbReference type="Proteomes" id="UP000284868">
    <property type="component" value="Unassembled WGS sequence"/>
</dbReference>
<dbReference type="SMART" id="SM00471">
    <property type="entry name" value="HDc"/>
    <property type="match status" value="1"/>
</dbReference>
<dbReference type="RefSeq" id="WP_118365266.1">
    <property type="nucleotide sequence ID" value="NZ_CAUFDR010000061.1"/>
</dbReference>
<protein>
    <recommendedName>
        <fullName evidence="14">Probable nicotinate-nucleotide adenylyltransferase</fullName>
        <ecNumber evidence="14">2.7.7.18</ecNumber>
    </recommendedName>
    <alternativeName>
        <fullName evidence="14">Deamido-NAD(+) diphosphorylase</fullName>
    </alternativeName>
    <alternativeName>
        <fullName evidence="14">Deamido-NAD(+) pyrophosphorylase</fullName>
    </alternativeName>
    <alternativeName>
        <fullName evidence="14">Nicotinate mononucleotide adenylyltransferase</fullName>
        <shortName evidence="14">NaMN adenylyltransferase</shortName>
    </alternativeName>
</protein>
<comment type="catalytic activity">
    <reaction evidence="12 14">
        <text>nicotinate beta-D-ribonucleotide + ATP + H(+) = deamido-NAD(+) + diphosphate</text>
        <dbReference type="Rhea" id="RHEA:22860"/>
        <dbReference type="ChEBI" id="CHEBI:15378"/>
        <dbReference type="ChEBI" id="CHEBI:30616"/>
        <dbReference type="ChEBI" id="CHEBI:33019"/>
        <dbReference type="ChEBI" id="CHEBI:57502"/>
        <dbReference type="ChEBI" id="CHEBI:58437"/>
        <dbReference type="EC" id="2.7.7.18"/>
    </reaction>
</comment>
<dbReference type="Pfam" id="PF01467">
    <property type="entry name" value="CTP_transf_like"/>
    <property type="match status" value="1"/>
</dbReference>
<comment type="caution">
    <text evidence="17">The sequence shown here is derived from an EMBL/GenBank/DDBJ whole genome shotgun (WGS) entry which is preliminary data.</text>
</comment>
<dbReference type="EMBL" id="QRPK01000005">
    <property type="protein sequence ID" value="RHM14947.1"/>
    <property type="molecule type" value="Genomic_DNA"/>
</dbReference>
<evidence type="ECO:0000256" key="10">
    <source>
        <dbReference type="ARBA" id="ARBA00023004"/>
    </source>
</evidence>
<evidence type="ECO:0000256" key="14">
    <source>
        <dbReference type="HAMAP-Rule" id="MF_00244"/>
    </source>
</evidence>
<dbReference type="Gene3D" id="3.40.50.620">
    <property type="entry name" value="HUPs"/>
    <property type="match status" value="1"/>
</dbReference>
<evidence type="ECO:0000256" key="3">
    <source>
        <dbReference type="ARBA" id="ARBA00022642"/>
    </source>
</evidence>
<dbReference type="EC" id="2.7.7.18" evidence="14"/>
<dbReference type="GO" id="GO:0004515">
    <property type="term" value="F:nicotinate-nucleotide adenylyltransferase activity"/>
    <property type="evidence" value="ECO:0007669"/>
    <property type="project" value="UniProtKB-UniRule"/>
</dbReference>
<evidence type="ECO:0000256" key="1">
    <source>
        <dbReference type="ARBA" id="ARBA00002324"/>
    </source>
</evidence>
<comment type="function">
    <text evidence="1 14">Catalyzes the reversible adenylation of nicotinate mononucleotide (NaMN) to nicotinic acid adenine dinucleotide (NaAD).</text>
</comment>
<evidence type="ECO:0000259" key="15">
    <source>
        <dbReference type="SMART" id="SM00471"/>
    </source>
</evidence>
<evidence type="ECO:0000256" key="9">
    <source>
        <dbReference type="ARBA" id="ARBA00022840"/>
    </source>
</evidence>
<comment type="catalytic activity">
    <reaction evidence="13">
        <text>P(1),P(4)-bis(5'-adenosyl) tetraphosphate + H2O = 2 ADP + 2 H(+)</text>
        <dbReference type="Rhea" id="RHEA:24252"/>
        <dbReference type="ChEBI" id="CHEBI:15377"/>
        <dbReference type="ChEBI" id="CHEBI:15378"/>
        <dbReference type="ChEBI" id="CHEBI:58141"/>
        <dbReference type="ChEBI" id="CHEBI:456216"/>
        <dbReference type="EC" id="3.6.1.41"/>
    </reaction>
</comment>
<evidence type="ECO:0000256" key="13">
    <source>
        <dbReference type="ARBA" id="ARBA00049417"/>
    </source>
</evidence>
<dbReference type="NCBIfam" id="TIGR00125">
    <property type="entry name" value="cyt_tran_rel"/>
    <property type="match status" value="1"/>
</dbReference>
<dbReference type="NCBIfam" id="TIGR00488">
    <property type="entry name" value="bis(5'-nucleosyl)-tetraphosphatase (symmetrical) YqeK"/>
    <property type="match status" value="1"/>
</dbReference>
<dbReference type="InterPro" id="IPR005249">
    <property type="entry name" value="YqeK"/>
</dbReference>
<dbReference type="EMBL" id="JAGZMZ010000009">
    <property type="protein sequence ID" value="MBS4884113.1"/>
    <property type="molecule type" value="Genomic_DNA"/>
</dbReference>
<dbReference type="Gene3D" id="1.10.3210.10">
    <property type="entry name" value="Hypothetical protein af1432"/>
    <property type="match status" value="1"/>
</dbReference>
<keyword evidence="5 14" id="KW-0548">Nucleotidyltransferase</keyword>
<evidence type="ECO:0000256" key="12">
    <source>
        <dbReference type="ARBA" id="ARBA00048721"/>
    </source>
</evidence>
<evidence type="ECO:0000256" key="7">
    <source>
        <dbReference type="ARBA" id="ARBA00022741"/>
    </source>
</evidence>
<evidence type="ECO:0000256" key="4">
    <source>
        <dbReference type="ARBA" id="ARBA00022679"/>
    </source>
</evidence>
<comment type="similarity">
    <text evidence="14">Belongs to the NadD family.</text>
</comment>
<dbReference type="CDD" id="cd00077">
    <property type="entry name" value="HDc"/>
    <property type="match status" value="1"/>
</dbReference>
<dbReference type="AlphaFoldDB" id="A0A415PQC9"/>
<keyword evidence="18" id="KW-1185">Reference proteome</keyword>
<keyword evidence="4 14" id="KW-0808">Transferase</keyword>
<dbReference type="GO" id="GO:0009435">
    <property type="term" value="P:NAD+ biosynthetic process"/>
    <property type="evidence" value="ECO:0007669"/>
    <property type="project" value="UniProtKB-UniRule"/>
</dbReference>
<sequence>MRIAILGGSFDPIHLGHLQIAKTALKKLAIDEVWFMPTFSTPLKQGQQASFADRCFMIKRAIYGYRRMKVCTLEQQLGGTSYTIDTVKRLKKQYPMHEFCWLIGMDQAIRFPDWKSSEELKQEIDFYVFSRGSEEIEVPNDFHKVAMELYDVSSQEIRQGKKLYMLPKSVRMYIGKKGLYIEGMVQNVMSEKRYRHSVSVARLCVELAKAHHLDEHTAYLMGLVHDVCKELPYESAAVEMKYYYPQLQQEARAIWHGYIGAHYIRTHYAIYDKHIGQAVFHHVKGRNRTDYDRILFVADKLDPSRGYDSSKEIAVCRKDLKIGYELVKKQQEEYLEKERKG</sequence>
<dbReference type="OrthoDB" id="5295945at2"/>
<evidence type="ECO:0000256" key="11">
    <source>
        <dbReference type="ARBA" id="ARBA00023027"/>
    </source>
</evidence>
<keyword evidence="3 14" id="KW-0662">Pyridine nucleotide biosynthesis</keyword>
<reference evidence="16" key="2">
    <citation type="submission" date="2021-02" db="EMBL/GenBank/DDBJ databases">
        <title>Infant gut strain persistence is associated with maternal origin, phylogeny, and functional potential including surface adhesion and iron acquisition.</title>
        <authorList>
            <person name="Lou Y.C."/>
        </authorList>
    </citation>
    <scope>NUCLEOTIDE SEQUENCE</scope>
    <source>
        <strain evidence="16">L3_108_103G1_dasL3_108_103G1_concoct_2</strain>
    </source>
</reference>
<dbReference type="GO" id="GO:0008803">
    <property type="term" value="F:bis(5'-nucleosyl)-tetraphosphatase (symmetrical) activity"/>
    <property type="evidence" value="ECO:0007669"/>
    <property type="project" value="UniProtKB-EC"/>
</dbReference>
<keyword evidence="10" id="KW-0408">Iron</keyword>
<dbReference type="InterPro" id="IPR006674">
    <property type="entry name" value="HD_domain"/>
</dbReference>
<dbReference type="PANTHER" id="PTHR39321">
    <property type="entry name" value="NICOTINATE-NUCLEOTIDE ADENYLYLTRANSFERASE-RELATED"/>
    <property type="match status" value="1"/>
</dbReference>
<reference evidence="17 18" key="1">
    <citation type="submission" date="2018-08" db="EMBL/GenBank/DDBJ databases">
        <title>A genome reference for cultivated species of the human gut microbiota.</title>
        <authorList>
            <person name="Zou Y."/>
            <person name="Xue W."/>
            <person name="Luo G."/>
        </authorList>
    </citation>
    <scope>NUCLEOTIDE SEQUENCE [LARGE SCALE GENOMIC DNA]</scope>
    <source>
        <strain evidence="17 18">AF35-6BH</strain>
    </source>
</reference>
<dbReference type="SUPFAM" id="SSF109604">
    <property type="entry name" value="HD-domain/PDEase-like"/>
    <property type="match status" value="1"/>
</dbReference>
<dbReference type="GO" id="GO:0046872">
    <property type="term" value="F:metal ion binding"/>
    <property type="evidence" value="ECO:0007669"/>
    <property type="project" value="UniProtKB-KW"/>
</dbReference>
<name>A0A415PQC9_9FIRM</name>
<evidence type="ECO:0000256" key="6">
    <source>
        <dbReference type="ARBA" id="ARBA00022723"/>
    </source>
</evidence>
<evidence type="ECO:0000256" key="8">
    <source>
        <dbReference type="ARBA" id="ARBA00022801"/>
    </source>
</evidence>
<dbReference type="InterPro" id="IPR004821">
    <property type="entry name" value="Cyt_trans-like"/>
</dbReference>
<gene>
    <name evidence="14 17" type="primary">nadD</name>
    <name evidence="17" type="ORF">DWZ83_01865</name>
    <name evidence="16" type="ORF">KHZ85_05040</name>
</gene>
<evidence type="ECO:0000313" key="18">
    <source>
        <dbReference type="Proteomes" id="UP000284868"/>
    </source>
</evidence>
<dbReference type="SUPFAM" id="SSF52374">
    <property type="entry name" value="Nucleotidylyl transferase"/>
    <property type="match status" value="1"/>
</dbReference>
<dbReference type="Pfam" id="PF01966">
    <property type="entry name" value="HD"/>
    <property type="match status" value="1"/>
</dbReference>
<dbReference type="PANTHER" id="PTHR39321:SF3">
    <property type="entry name" value="PHOSPHOPANTETHEINE ADENYLYLTRANSFERASE"/>
    <property type="match status" value="1"/>
</dbReference>
<comment type="pathway">
    <text evidence="2 14">Cofactor biosynthesis; NAD(+) biosynthesis; deamido-NAD(+) from nicotinate D-ribonucleotide: step 1/1.</text>
</comment>
<keyword evidence="7 14" id="KW-0547">Nucleotide-binding</keyword>
<evidence type="ECO:0000313" key="16">
    <source>
        <dbReference type="EMBL" id="MBS4884113.1"/>
    </source>
</evidence>
<dbReference type="HAMAP" id="MF_00244">
    <property type="entry name" value="NaMN_adenylyltr"/>
    <property type="match status" value="1"/>
</dbReference>
<dbReference type="UniPathway" id="UPA00253">
    <property type="reaction ID" value="UER00332"/>
</dbReference>
<proteinExistence type="inferred from homology"/>
<evidence type="ECO:0000256" key="5">
    <source>
        <dbReference type="ARBA" id="ARBA00022695"/>
    </source>
</evidence>
<dbReference type="InterPro" id="IPR005248">
    <property type="entry name" value="NadD/NMNAT"/>
</dbReference>
<evidence type="ECO:0000256" key="2">
    <source>
        <dbReference type="ARBA" id="ARBA00005019"/>
    </source>
</evidence>
<keyword evidence="11 14" id="KW-0520">NAD</keyword>
<dbReference type="Proteomes" id="UP000753219">
    <property type="component" value="Unassembled WGS sequence"/>
</dbReference>
<dbReference type="InterPro" id="IPR003607">
    <property type="entry name" value="HD/PDEase_dom"/>
</dbReference>
<dbReference type="GO" id="GO:0005524">
    <property type="term" value="F:ATP binding"/>
    <property type="evidence" value="ECO:0007669"/>
    <property type="project" value="UniProtKB-KW"/>
</dbReference>
<keyword evidence="6" id="KW-0479">Metal-binding</keyword>
<keyword evidence="9 14" id="KW-0067">ATP-binding</keyword>
<dbReference type="NCBIfam" id="TIGR00482">
    <property type="entry name" value="nicotinate (nicotinamide) nucleotide adenylyltransferase"/>
    <property type="match status" value="1"/>
</dbReference>
<organism evidence="17 18">
    <name type="scientific">Amedibacillus dolichus</name>
    <dbReference type="NCBI Taxonomy" id="31971"/>
    <lineage>
        <taxon>Bacteria</taxon>
        <taxon>Bacillati</taxon>
        <taxon>Bacillota</taxon>
        <taxon>Erysipelotrichia</taxon>
        <taxon>Erysipelotrichales</taxon>
        <taxon>Erysipelotrichaceae</taxon>
        <taxon>Amedibacillus</taxon>
    </lineage>
</organism>